<dbReference type="Pfam" id="PF08458">
    <property type="entry name" value="PH_2"/>
    <property type="match status" value="1"/>
</dbReference>
<dbReference type="PANTHER" id="PTHR31351:SF30">
    <property type="entry name" value="VAN3-BINDING PROTEIN-LIKE"/>
    <property type="match status" value="1"/>
</dbReference>
<feature type="domain" description="VAN3-binding protein-like auxin canalisation" evidence="1">
    <location>
        <begin position="16"/>
        <end position="231"/>
    </location>
</feature>
<dbReference type="EMBL" id="JARPOI010000005">
    <property type="protein sequence ID" value="KAJ9179725.1"/>
    <property type="molecule type" value="Genomic_DNA"/>
</dbReference>
<keyword evidence="4" id="KW-1185">Reference proteome</keyword>
<evidence type="ECO:0000313" key="4">
    <source>
        <dbReference type="Proteomes" id="UP001174677"/>
    </source>
</evidence>
<dbReference type="InterPro" id="IPR013666">
    <property type="entry name" value="PH_pln"/>
</dbReference>
<evidence type="ECO:0000259" key="2">
    <source>
        <dbReference type="Pfam" id="PF08458"/>
    </source>
</evidence>
<comment type="caution">
    <text evidence="3">The sequence shown here is derived from an EMBL/GenBank/DDBJ whole genome shotgun (WGS) entry which is preliminary data.</text>
</comment>
<sequence length="347" mass="38508">MATRTKHYHYESLNIPLHAMEFLCRSWSPTASGFLQTLSSSNKQILDIDDHKQRQIGEHEEKVDHNSDVLGEQEGIIFQVDDGKKHAAQSNKKLIWRIKGWLRENSLTGILRWKREKKKEEVRLLTAKIHAALSVARLAAAIAGFAATNSMEIEKNMDNETVKISNGVACASALLASACAEAAESVGAHRADVASAVNSGLTIQTPADIITLTAAAATGLRGAATLESRATSILQFPDRNKEPVKLAAKLSIITPSEQKVLRLVSIHLKHRQLMLCLEKKYMGVLTTSEEYTILQVIREKKVQGYYLLGIKCNGGDIKLLFEDKKQLLVWISSISSFLQMHNSYHVK</sequence>
<reference evidence="3" key="1">
    <citation type="journal article" date="2023" name="Plant Biotechnol. J.">
        <title>Chromosome-level wild Hevea brasiliensis genome provides new tools for genomic-assisted breeding and valuable loci to elevate rubber yield.</title>
        <authorList>
            <person name="Cheng H."/>
            <person name="Song X."/>
            <person name="Hu Y."/>
            <person name="Wu T."/>
            <person name="Yang Q."/>
            <person name="An Z."/>
            <person name="Feng S."/>
            <person name="Deng Z."/>
            <person name="Wu W."/>
            <person name="Zeng X."/>
            <person name="Tu M."/>
            <person name="Wang X."/>
            <person name="Huang H."/>
        </authorList>
    </citation>
    <scope>NUCLEOTIDE SEQUENCE</scope>
    <source>
        <strain evidence="3">MT/VB/25A 57/8</strain>
    </source>
</reference>
<dbReference type="InterPro" id="IPR040269">
    <property type="entry name" value="VAB"/>
</dbReference>
<dbReference type="PANTHER" id="PTHR31351">
    <property type="entry name" value="EXPRESSED PROTEIN"/>
    <property type="match status" value="1"/>
</dbReference>
<evidence type="ECO:0000259" key="1">
    <source>
        <dbReference type="Pfam" id="PF05703"/>
    </source>
</evidence>
<organism evidence="3 4">
    <name type="scientific">Hevea brasiliensis</name>
    <name type="common">Para rubber tree</name>
    <name type="synonym">Siphonia brasiliensis</name>
    <dbReference type="NCBI Taxonomy" id="3981"/>
    <lineage>
        <taxon>Eukaryota</taxon>
        <taxon>Viridiplantae</taxon>
        <taxon>Streptophyta</taxon>
        <taxon>Embryophyta</taxon>
        <taxon>Tracheophyta</taxon>
        <taxon>Spermatophyta</taxon>
        <taxon>Magnoliopsida</taxon>
        <taxon>eudicotyledons</taxon>
        <taxon>Gunneridae</taxon>
        <taxon>Pentapetalae</taxon>
        <taxon>rosids</taxon>
        <taxon>fabids</taxon>
        <taxon>Malpighiales</taxon>
        <taxon>Euphorbiaceae</taxon>
        <taxon>Crotonoideae</taxon>
        <taxon>Micrandreae</taxon>
        <taxon>Hevea</taxon>
    </lineage>
</organism>
<accession>A0ABQ9ML73</accession>
<name>A0ABQ9ML73_HEVBR</name>
<evidence type="ECO:0008006" key="5">
    <source>
        <dbReference type="Google" id="ProtNLM"/>
    </source>
</evidence>
<feature type="domain" description="Pleckstrin-like plant" evidence="2">
    <location>
        <begin position="261"/>
        <end position="340"/>
    </location>
</feature>
<evidence type="ECO:0000313" key="3">
    <source>
        <dbReference type="EMBL" id="KAJ9179725.1"/>
    </source>
</evidence>
<proteinExistence type="predicted"/>
<dbReference type="InterPro" id="IPR008546">
    <property type="entry name" value="VAN3-bd-like_auxin_canal"/>
</dbReference>
<gene>
    <name evidence="3" type="ORF">P3X46_008059</name>
</gene>
<dbReference type="Proteomes" id="UP001174677">
    <property type="component" value="Chromosome 5"/>
</dbReference>
<protein>
    <recommendedName>
        <fullName evidence="5">VAN3-binding protein-like auxin canalisation domain-containing protein</fullName>
    </recommendedName>
</protein>
<dbReference type="Pfam" id="PF05703">
    <property type="entry name" value="Auxin_canalis"/>
    <property type="match status" value="1"/>
</dbReference>